<feature type="region of interest" description="Disordered" evidence="1">
    <location>
        <begin position="217"/>
        <end position="249"/>
    </location>
</feature>
<gene>
    <name evidence="2" type="ORF">ACHAWO_012346</name>
</gene>
<feature type="compositionally biased region" description="Basic and acidic residues" evidence="1">
    <location>
        <begin position="14"/>
        <end position="26"/>
    </location>
</feature>
<keyword evidence="3" id="KW-1185">Reference proteome</keyword>
<dbReference type="EMBL" id="JALLPJ020000345">
    <property type="protein sequence ID" value="KAL3794699.1"/>
    <property type="molecule type" value="Genomic_DNA"/>
</dbReference>
<dbReference type="AlphaFoldDB" id="A0ABD3Q4E6"/>
<protein>
    <submittedName>
        <fullName evidence="2">Uncharacterized protein</fullName>
    </submittedName>
</protein>
<comment type="caution">
    <text evidence="2">The sequence shown here is derived from an EMBL/GenBank/DDBJ whole genome shotgun (WGS) entry which is preliminary data.</text>
</comment>
<reference evidence="2 3" key="1">
    <citation type="submission" date="2024-10" db="EMBL/GenBank/DDBJ databases">
        <title>Updated reference genomes for cyclostephanoid diatoms.</title>
        <authorList>
            <person name="Roberts W.R."/>
            <person name="Alverson A.J."/>
        </authorList>
    </citation>
    <scope>NUCLEOTIDE SEQUENCE [LARGE SCALE GENOMIC DNA]</scope>
    <source>
        <strain evidence="2 3">AJA010-31</strain>
    </source>
</reference>
<feature type="region of interest" description="Disordered" evidence="1">
    <location>
        <begin position="689"/>
        <end position="791"/>
    </location>
</feature>
<feature type="region of interest" description="Disordered" evidence="1">
    <location>
        <begin position="1"/>
        <end position="26"/>
    </location>
</feature>
<sequence>MDMNLPKQRRVRKKKEEPLDPQAAREEAELRMKIQQSLQTQYVDRANLEDGNNAQPANNNNPLMMYGHLGMCGMAGEQDMASMMMNGGMNMQQQMMQNEMMAQQFQQNQGQFNNQHFGMMDLSAEEMAQCMNNAEIKMYEMQLQQKKMLLHQKINEFEMQRQQQTWNAGIQQQQQRSHGMAINGADIMRELRMKQEQLLQMGAAQKHMEEMNRAMSPGNFSGSSRGFSDRTSGGISSVSDDSSFFSANESDPSLARKWYNHQRGVMNRSPQFDDGSYVRHNSNQSAHSQQGNVVDLTDDSRQGMVSPMTQNTAQSHSQQALEMEAMLKQKLMMEMQKEALMKQKIMEEMQKLQSPSLQNLQAVELMMKQKMMQEMQMAQSPSPQNVQAMMQQQQQVMQNQQNNQGGSVLQGESPGKSRELLFAMLNRITSEDTNESGLESLLSMPFPGGGSLRDSLTLGDLQTWLKMKNSTGTADMGFHSVNDNDMSASFNSVMGDSMANLAEENIVTPGVEAEDNHIPPNLRDLSNRTSYDLGTISEDGGDQEAGKPSRISLTVNDLKQGWTQERDAKLKSPVKAKKAPALGQSGKKESLTVGDLKQNYFSKSSGYSHNSGMSLSLGDFGEDILNAEMSVGSVMITNSLLSQGPTPASIRNPSNMSEMMMSMDSMTYSALVHGNDSISELARDLSDVVEGDNESRASTSTDVCLVVDGKPGPLHTSQTSRASSSRSGRSQKRSTASRPSVMSEISQWSNSNPYADEGEENAQDDSERQKSGESVEVAELEALHDSVDFSL</sequence>
<accession>A0ABD3Q4E6</accession>
<feature type="compositionally biased region" description="Low complexity" evidence="1">
    <location>
        <begin position="232"/>
        <end position="246"/>
    </location>
</feature>
<feature type="compositionally biased region" description="Polar residues" evidence="1">
    <location>
        <begin position="218"/>
        <end position="231"/>
    </location>
</feature>
<feature type="compositionally biased region" description="Basic and acidic residues" evidence="1">
    <location>
        <begin position="781"/>
        <end position="791"/>
    </location>
</feature>
<name>A0ABD3Q4E6_9STRA</name>
<evidence type="ECO:0000313" key="2">
    <source>
        <dbReference type="EMBL" id="KAL3794699.1"/>
    </source>
</evidence>
<feature type="compositionally biased region" description="Low complexity" evidence="1">
    <location>
        <begin position="716"/>
        <end position="728"/>
    </location>
</feature>
<dbReference type="Proteomes" id="UP001530400">
    <property type="component" value="Unassembled WGS sequence"/>
</dbReference>
<evidence type="ECO:0000256" key="1">
    <source>
        <dbReference type="SAM" id="MobiDB-lite"/>
    </source>
</evidence>
<organism evidence="2 3">
    <name type="scientific">Cyclotella atomus</name>
    <dbReference type="NCBI Taxonomy" id="382360"/>
    <lineage>
        <taxon>Eukaryota</taxon>
        <taxon>Sar</taxon>
        <taxon>Stramenopiles</taxon>
        <taxon>Ochrophyta</taxon>
        <taxon>Bacillariophyta</taxon>
        <taxon>Coscinodiscophyceae</taxon>
        <taxon>Thalassiosirophycidae</taxon>
        <taxon>Stephanodiscales</taxon>
        <taxon>Stephanodiscaceae</taxon>
        <taxon>Cyclotella</taxon>
    </lineage>
</organism>
<feature type="region of interest" description="Disordered" evidence="1">
    <location>
        <begin position="564"/>
        <end position="586"/>
    </location>
</feature>
<evidence type="ECO:0000313" key="3">
    <source>
        <dbReference type="Proteomes" id="UP001530400"/>
    </source>
</evidence>
<feature type="compositionally biased region" description="Polar residues" evidence="1">
    <location>
        <begin position="736"/>
        <end position="753"/>
    </location>
</feature>
<proteinExistence type="predicted"/>